<protein>
    <submittedName>
        <fullName evidence="2">Uncharacterized protein</fullName>
    </submittedName>
</protein>
<dbReference type="OrthoDB" id="9806054at2"/>
<keyword evidence="1" id="KW-0472">Membrane</keyword>
<gene>
    <name evidence="2" type="ORF">ERS852385_01550</name>
</gene>
<keyword evidence="3" id="KW-1185">Reference proteome</keyword>
<reference evidence="2 3" key="1">
    <citation type="submission" date="2015-09" db="EMBL/GenBank/DDBJ databases">
        <authorList>
            <consortium name="Pathogen Informatics"/>
        </authorList>
    </citation>
    <scope>NUCLEOTIDE SEQUENCE [LARGE SCALE GENOMIC DNA]</scope>
    <source>
        <strain evidence="2 3">2789STDY5608828</strain>
    </source>
</reference>
<name>A0A174ACT8_9FIRM</name>
<dbReference type="GeneID" id="83709334"/>
<dbReference type="EMBL" id="CYYU01000010">
    <property type="protein sequence ID" value="CUN86237.1"/>
    <property type="molecule type" value="Genomic_DNA"/>
</dbReference>
<keyword evidence="1" id="KW-0812">Transmembrane</keyword>
<feature type="transmembrane region" description="Helical" evidence="1">
    <location>
        <begin position="6"/>
        <end position="24"/>
    </location>
</feature>
<dbReference type="STRING" id="187979.ERS852385_01550"/>
<keyword evidence="1" id="KW-1133">Transmembrane helix</keyword>
<dbReference type="Proteomes" id="UP000095546">
    <property type="component" value="Unassembled WGS sequence"/>
</dbReference>
<accession>A0A174ACT8</accession>
<dbReference type="AlphaFoldDB" id="A0A174ACT8"/>
<sequence length="70" mass="7768">MTAKILGISFVLALGAAFLVRYILIAGMSNVHKAVKADSYLEEESFSLVDSNDTFLYTQIKRQPKAKKES</sequence>
<dbReference type="RefSeq" id="WP_036376958.1">
    <property type="nucleotide sequence ID" value="NZ_CABIWZ010000010.1"/>
</dbReference>
<evidence type="ECO:0000313" key="3">
    <source>
        <dbReference type="Proteomes" id="UP000095546"/>
    </source>
</evidence>
<evidence type="ECO:0000313" key="2">
    <source>
        <dbReference type="EMBL" id="CUN86237.1"/>
    </source>
</evidence>
<organism evidence="2 3">
    <name type="scientific">Mitsuokella jalaludinii</name>
    <dbReference type="NCBI Taxonomy" id="187979"/>
    <lineage>
        <taxon>Bacteria</taxon>
        <taxon>Bacillati</taxon>
        <taxon>Bacillota</taxon>
        <taxon>Negativicutes</taxon>
        <taxon>Selenomonadales</taxon>
        <taxon>Selenomonadaceae</taxon>
        <taxon>Mitsuokella</taxon>
    </lineage>
</organism>
<proteinExistence type="predicted"/>
<evidence type="ECO:0000256" key="1">
    <source>
        <dbReference type="SAM" id="Phobius"/>
    </source>
</evidence>